<comment type="similarity">
    <text evidence="5">Belongs to the EutC family.</text>
</comment>
<dbReference type="InterPro" id="IPR042251">
    <property type="entry name" value="EutC_C"/>
</dbReference>
<dbReference type="OrthoDB" id="114248at2"/>
<dbReference type="KEGG" id="fln:FLA_2377"/>
<comment type="subunit">
    <text evidence="5">The basic unit is a heterodimer which dimerizes to form tetramers. The heterotetramers trimerize; 6 large subunits form a core ring with 6 small subunits projecting outwards.</text>
</comment>
<dbReference type="HAMAP" id="MF_00601">
    <property type="entry name" value="EutC"/>
    <property type="match status" value="1"/>
</dbReference>
<dbReference type="GO" id="GO:0046336">
    <property type="term" value="P:ethanolamine catabolic process"/>
    <property type="evidence" value="ECO:0007669"/>
    <property type="project" value="UniProtKB-UniRule"/>
</dbReference>
<gene>
    <name evidence="5" type="primary">eutC</name>
    <name evidence="6" type="ORF">SAMN05421788_10718</name>
</gene>
<evidence type="ECO:0000256" key="3">
    <source>
        <dbReference type="ARBA" id="ARBA00023285"/>
    </source>
</evidence>
<comment type="catalytic activity">
    <reaction evidence="5">
        <text>ethanolamine = acetaldehyde + NH4(+)</text>
        <dbReference type="Rhea" id="RHEA:15313"/>
        <dbReference type="ChEBI" id="CHEBI:15343"/>
        <dbReference type="ChEBI" id="CHEBI:28938"/>
        <dbReference type="ChEBI" id="CHEBI:57603"/>
        <dbReference type="EC" id="4.3.1.7"/>
    </reaction>
</comment>
<keyword evidence="1 5" id="KW-0846">Cobalamin</keyword>
<dbReference type="GO" id="GO:0031471">
    <property type="term" value="C:ethanolamine degradation polyhedral organelle"/>
    <property type="evidence" value="ECO:0007669"/>
    <property type="project" value="UniProtKB-UniRule"/>
</dbReference>
<dbReference type="RefSeq" id="WP_076380635.1">
    <property type="nucleotide sequence ID" value="NZ_AP017422.1"/>
</dbReference>
<dbReference type="InterPro" id="IPR009246">
    <property type="entry name" value="EutC"/>
</dbReference>
<dbReference type="PIRSF" id="PIRSF018982">
    <property type="entry name" value="EutC"/>
    <property type="match status" value="1"/>
</dbReference>
<dbReference type="Gene3D" id="1.10.30.40">
    <property type="entry name" value="Ethanolamine ammonia-lyase light chain (EutC), N-terminal domain"/>
    <property type="match status" value="1"/>
</dbReference>
<dbReference type="Proteomes" id="UP000186917">
    <property type="component" value="Unassembled WGS sequence"/>
</dbReference>
<reference evidence="7" key="1">
    <citation type="submission" date="2017-01" db="EMBL/GenBank/DDBJ databases">
        <authorList>
            <person name="Varghese N."/>
            <person name="Submissions S."/>
        </authorList>
    </citation>
    <scope>NUCLEOTIDE SEQUENCE [LARGE SCALE GENOMIC DNA]</scope>
    <source>
        <strain evidence="7">DSM 21054</strain>
    </source>
</reference>
<evidence type="ECO:0000313" key="6">
    <source>
        <dbReference type="EMBL" id="SIT26619.1"/>
    </source>
</evidence>
<dbReference type="PANTHER" id="PTHR39330:SF1">
    <property type="entry name" value="ETHANOLAMINE AMMONIA-LYASE SMALL SUBUNIT"/>
    <property type="match status" value="1"/>
</dbReference>
<evidence type="ECO:0000256" key="1">
    <source>
        <dbReference type="ARBA" id="ARBA00022628"/>
    </source>
</evidence>
<dbReference type="EMBL" id="FTOR01000007">
    <property type="protein sequence ID" value="SIT26619.1"/>
    <property type="molecule type" value="Genomic_DNA"/>
</dbReference>
<dbReference type="UniPathway" id="UPA00560"/>
<protein>
    <recommendedName>
        <fullName evidence="5">Ethanolamine ammonia-lyase small subunit</fullName>
        <shortName evidence="5">EAL small subunit</shortName>
        <ecNumber evidence="5">4.3.1.7</ecNumber>
    </recommendedName>
</protein>
<dbReference type="NCBIfam" id="NF003971">
    <property type="entry name" value="PRK05465.1"/>
    <property type="match status" value="1"/>
</dbReference>
<evidence type="ECO:0000256" key="5">
    <source>
        <dbReference type="HAMAP-Rule" id="MF_00601"/>
    </source>
</evidence>
<feature type="binding site" evidence="5">
    <location>
        <position position="159"/>
    </location>
    <ligand>
        <name>adenosylcob(III)alamin</name>
        <dbReference type="ChEBI" id="CHEBI:18408"/>
    </ligand>
</feature>
<evidence type="ECO:0000256" key="2">
    <source>
        <dbReference type="ARBA" id="ARBA00023239"/>
    </source>
</evidence>
<organism evidence="6 7">
    <name type="scientific">Filimonas lacunae</name>
    <dbReference type="NCBI Taxonomy" id="477680"/>
    <lineage>
        <taxon>Bacteria</taxon>
        <taxon>Pseudomonadati</taxon>
        <taxon>Bacteroidota</taxon>
        <taxon>Chitinophagia</taxon>
        <taxon>Chitinophagales</taxon>
        <taxon>Chitinophagaceae</taxon>
        <taxon>Filimonas</taxon>
    </lineage>
</organism>
<sequence>MEKYTQPIWEDAWTALRAYTNARIALGRTGTAIPLKENLSFRLAHAHARDAVYAALDIENLKEALDVLSLPVVELQSQAMQRQQYLQRPDLGRKLSADSVGSLQQQANSPAHIAIILADGLSALAVQAHASKLLQQLVPLLQASGFSFTSIAIVQQARVAIGDETAALLQAQLSLMLIGERPGLSSADSLGAYITFAPRPGLTDESRNCVSNIRPEGLPYQQAAFRIHYLIQQAFALQLSGVQLKDDSLSQLPGT</sequence>
<accession>A0A173MG05</accession>
<dbReference type="STRING" id="477680.SAMN05421788_10718"/>
<keyword evidence="2 5" id="KW-0456">Lyase</keyword>
<dbReference type="EC" id="4.3.1.7" evidence="5"/>
<comment type="cofactor">
    <cofactor evidence="5">
        <name>adenosylcob(III)alamin</name>
        <dbReference type="ChEBI" id="CHEBI:18408"/>
    </cofactor>
    <text evidence="5">Binds between the large and small subunits.</text>
</comment>
<comment type="function">
    <text evidence="5">Catalyzes the deamination of various vicinal amino-alcohols to oxo compounds. Allows this organism to utilize ethanolamine as the sole source of nitrogen and carbon in the presence of external vitamin B12.</text>
</comment>
<evidence type="ECO:0000313" key="7">
    <source>
        <dbReference type="Proteomes" id="UP000186917"/>
    </source>
</evidence>
<dbReference type="InterPro" id="IPR042255">
    <property type="entry name" value="EutC_N"/>
</dbReference>
<proteinExistence type="inferred from homology"/>
<comment type="subcellular location">
    <subcellularLocation>
        <location evidence="5">Bacterial microcompartment</location>
    </subcellularLocation>
</comment>
<dbReference type="PANTHER" id="PTHR39330">
    <property type="entry name" value="ETHANOLAMINE AMMONIA-LYASE LIGHT CHAIN"/>
    <property type="match status" value="1"/>
</dbReference>
<keyword evidence="7" id="KW-1185">Reference proteome</keyword>
<feature type="binding site" evidence="5">
    <location>
        <position position="209"/>
    </location>
    <ligand>
        <name>adenosylcob(III)alamin</name>
        <dbReference type="ChEBI" id="CHEBI:18408"/>
    </ligand>
</feature>
<keyword evidence="4 5" id="KW-1283">Bacterial microcompartment</keyword>
<evidence type="ECO:0000256" key="4">
    <source>
        <dbReference type="ARBA" id="ARBA00024446"/>
    </source>
</evidence>
<name>A0A173MG05_9BACT</name>
<dbReference type="AlphaFoldDB" id="A0A173MG05"/>
<dbReference type="Gene3D" id="3.40.50.11240">
    <property type="entry name" value="Ethanolamine ammonia-lyase light chain (EutC)"/>
    <property type="match status" value="1"/>
</dbReference>
<comment type="pathway">
    <text evidence="5">Amine and polyamine degradation; ethanolamine degradation.</text>
</comment>
<dbReference type="GO" id="GO:0009350">
    <property type="term" value="C:ethanolamine ammonia-lyase complex"/>
    <property type="evidence" value="ECO:0007669"/>
    <property type="project" value="UniProtKB-UniRule"/>
</dbReference>
<dbReference type="Pfam" id="PF05985">
    <property type="entry name" value="EutC"/>
    <property type="match status" value="1"/>
</dbReference>
<keyword evidence="3 5" id="KW-0170">Cobalt</keyword>
<dbReference type="GO" id="GO:0008851">
    <property type="term" value="F:ethanolamine ammonia-lyase activity"/>
    <property type="evidence" value="ECO:0007669"/>
    <property type="project" value="UniProtKB-UniRule"/>
</dbReference>
<dbReference type="GO" id="GO:0031419">
    <property type="term" value="F:cobalamin binding"/>
    <property type="evidence" value="ECO:0007669"/>
    <property type="project" value="UniProtKB-UniRule"/>
</dbReference>
<feature type="binding site" evidence="5">
    <location>
        <position position="180"/>
    </location>
    <ligand>
        <name>adenosylcob(III)alamin</name>
        <dbReference type="ChEBI" id="CHEBI:18408"/>
    </ligand>
</feature>
<dbReference type="GO" id="GO:0006520">
    <property type="term" value="P:amino acid metabolic process"/>
    <property type="evidence" value="ECO:0007669"/>
    <property type="project" value="InterPro"/>
</dbReference>